<accession>A0A6C0JRZ8</accession>
<organism evidence="1">
    <name type="scientific">viral metagenome</name>
    <dbReference type="NCBI Taxonomy" id="1070528"/>
    <lineage>
        <taxon>unclassified sequences</taxon>
        <taxon>metagenomes</taxon>
        <taxon>organismal metagenomes</taxon>
    </lineage>
</organism>
<name>A0A6C0JRZ8_9ZZZZ</name>
<dbReference type="EMBL" id="MN740698">
    <property type="protein sequence ID" value="QHU08535.1"/>
    <property type="molecule type" value="Genomic_DNA"/>
</dbReference>
<protein>
    <submittedName>
        <fullName evidence="1">Uncharacterized protein</fullName>
    </submittedName>
</protein>
<evidence type="ECO:0000313" key="1">
    <source>
        <dbReference type="EMBL" id="QHU08535.1"/>
    </source>
</evidence>
<sequence>MQVERPRDDEAELLVLDDQPCTYALVKTKDYVSPSSLEVYFTVPAREEVFTAELDKTYDSTNKSGLLEWLREFDFDEAGRMVGLGKAFGESWKDDESYHVFVATAEAVYDREREVQEAFIWYGSSGDEKDIQHDEGTAPYYGYTPGDLTVTIDNDGLTARSSDWSTVKSTTIFKPSHLKMESTMESEWLDVSKVRRLMLSSNVIVDGTVLVWEDYDLNAFKSLKKATFYGLEAFLAFSGQFNMNSVETVKIYLEDDEVLTGEAAIRLNEMAMLTGLKIAGGKGFALCDLETEYIKTEYSRLDLNPVSTTFPNVETLILQTARNDVYIGLFGTNQEMTVVGIVDLTRIEEFSCLSHVVCSRFSGHLGIHPMTDLNVKINKYSAKNARRAHVEP</sequence>
<dbReference type="AlphaFoldDB" id="A0A6C0JRZ8"/>
<reference evidence="1" key="1">
    <citation type="journal article" date="2020" name="Nature">
        <title>Giant virus diversity and host interactions through global metagenomics.</title>
        <authorList>
            <person name="Schulz F."/>
            <person name="Roux S."/>
            <person name="Paez-Espino D."/>
            <person name="Jungbluth S."/>
            <person name="Walsh D.A."/>
            <person name="Denef V.J."/>
            <person name="McMahon K.D."/>
            <person name="Konstantinidis K.T."/>
            <person name="Eloe-Fadrosh E.A."/>
            <person name="Kyrpides N.C."/>
            <person name="Woyke T."/>
        </authorList>
    </citation>
    <scope>NUCLEOTIDE SEQUENCE</scope>
    <source>
        <strain evidence="1">GVMAG-S-1063924-116</strain>
    </source>
</reference>
<proteinExistence type="predicted"/>